<evidence type="ECO:0000259" key="3">
    <source>
        <dbReference type="PROSITE" id="PS51471"/>
    </source>
</evidence>
<name>A0A8H3IDA4_9LECA</name>
<dbReference type="OrthoDB" id="288590at2759"/>
<dbReference type="InterPro" id="IPR027443">
    <property type="entry name" value="IPNS-like_sf"/>
</dbReference>
<protein>
    <recommendedName>
        <fullName evidence="3">Fe2OG dioxygenase domain-containing protein</fullName>
    </recommendedName>
</protein>
<dbReference type="PANTHER" id="PTHR47990">
    <property type="entry name" value="2-OXOGLUTARATE (2OG) AND FE(II)-DEPENDENT OXYGENASE SUPERFAMILY PROTEIN-RELATED"/>
    <property type="match status" value="1"/>
</dbReference>
<evidence type="ECO:0000313" key="5">
    <source>
        <dbReference type="Proteomes" id="UP000664169"/>
    </source>
</evidence>
<sequence>MTIPTFSLTELRKGIDRELFCNCLESQGVFYLKIEDFIDAQHEPARATALDFFEHASETQRAALLSRNPKSRRGFSMLESESTAQITNNGLASDYSMSYSMGVSKNIFPTQEFEQTWTAYFHHLYLAAQDLAEVVLDACGVKAESGRKTVLDYDPLLRLRYYPEVPQDRVAEVEPLRMASHYDLSLITLIHQTPCPNRFTSLQYETEGGFVDLPVVSDTMLVFCGAVASILSHGRIKAPQHRVAAPDRNQRIGSSRTSSVFFLRPSDDFSFSVQEARKIGFDVSHPSETSTFKEWIEGNYVNIKTQE</sequence>
<feature type="domain" description="Fe2OG dioxygenase" evidence="3">
    <location>
        <begin position="152"/>
        <end position="265"/>
    </location>
</feature>
<dbReference type="SUPFAM" id="SSF51197">
    <property type="entry name" value="Clavaminate synthase-like"/>
    <property type="match status" value="1"/>
</dbReference>
<organism evidence="4 5">
    <name type="scientific">Gomphillus americanus</name>
    <dbReference type="NCBI Taxonomy" id="1940652"/>
    <lineage>
        <taxon>Eukaryota</taxon>
        <taxon>Fungi</taxon>
        <taxon>Dikarya</taxon>
        <taxon>Ascomycota</taxon>
        <taxon>Pezizomycotina</taxon>
        <taxon>Lecanoromycetes</taxon>
        <taxon>OSLEUM clade</taxon>
        <taxon>Ostropomycetidae</taxon>
        <taxon>Ostropales</taxon>
        <taxon>Graphidaceae</taxon>
        <taxon>Gomphilloideae</taxon>
        <taxon>Gomphillus</taxon>
    </lineage>
</organism>
<dbReference type="Proteomes" id="UP000664169">
    <property type="component" value="Unassembled WGS sequence"/>
</dbReference>
<comment type="similarity">
    <text evidence="1 2">Belongs to the iron/ascorbate-dependent oxidoreductase family.</text>
</comment>
<proteinExistence type="inferred from homology"/>
<keyword evidence="2" id="KW-0408">Iron</keyword>
<keyword evidence="5" id="KW-1185">Reference proteome</keyword>
<evidence type="ECO:0000256" key="1">
    <source>
        <dbReference type="ARBA" id="ARBA00008056"/>
    </source>
</evidence>
<evidence type="ECO:0000313" key="4">
    <source>
        <dbReference type="EMBL" id="CAF9909399.1"/>
    </source>
</evidence>
<dbReference type="EMBL" id="CAJPDQ010000005">
    <property type="protein sequence ID" value="CAF9909399.1"/>
    <property type="molecule type" value="Genomic_DNA"/>
</dbReference>
<dbReference type="Pfam" id="PF03171">
    <property type="entry name" value="2OG-FeII_Oxy"/>
    <property type="match status" value="1"/>
</dbReference>
<reference evidence="4" key="1">
    <citation type="submission" date="2021-03" db="EMBL/GenBank/DDBJ databases">
        <authorList>
            <person name="Tagirdzhanova G."/>
        </authorList>
    </citation>
    <scope>NUCLEOTIDE SEQUENCE</scope>
</reference>
<dbReference type="InterPro" id="IPR050231">
    <property type="entry name" value="Iron_ascorbate_oxido_reductase"/>
</dbReference>
<accession>A0A8H3IDA4</accession>
<dbReference type="InterPro" id="IPR005123">
    <property type="entry name" value="Oxoglu/Fe-dep_dioxygenase_dom"/>
</dbReference>
<comment type="caution">
    <text evidence="4">The sequence shown here is derived from an EMBL/GenBank/DDBJ whole genome shotgun (WGS) entry which is preliminary data.</text>
</comment>
<dbReference type="AlphaFoldDB" id="A0A8H3IDA4"/>
<dbReference type="PROSITE" id="PS51471">
    <property type="entry name" value="FE2OG_OXY"/>
    <property type="match status" value="1"/>
</dbReference>
<keyword evidence="2" id="KW-0560">Oxidoreductase</keyword>
<gene>
    <name evidence="4" type="ORF">GOMPHAMPRED_006742</name>
</gene>
<evidence type="ECO:0000256" key="2">
    <source>
        <dbReference type="RuleBase" id="RU003682"/>
    </source>
</evidence>
<dbReference type="GO" id="GO:0016491">
    <property type="term" value="F:oxidoreductase activity"/>
    <property type="evidence" value="ECO:0007669"/>
    <property type="project" value="UniProtKB-KW"/>
</dbReference>
<dbReference type="GO" id="GO:0046872">
    <property type="term" value="F:metal ion binding"/>
    <property type="evidence" value="ECO:0007669"/>
    <property type="project" value="UniProtKB-KW"/>
</dbReference>
<dbReference type="InterPro" id="IPR044861">
    <property type="entry name" value="IPNS-like_FE2OG_OXY"/>
</dbReference>
<keyword evidence="2" id="KW-0479">Metal-binding</keyword>
<dbReference type="Gene3D" id="2.60.120.330">
    <property type="entry name" value="B-lactam Antibiotic, Isopenicillin N Synthase, Chain"/>
    <property type="match status" value="1"/>
</dbReference>